<dbReference type="SUPFAM" id="SSF51306">
    <property type="entry name" value="LexA/Signal peptidase"/>
    <property type="match status" value="1"/>
</dbReference>
<dbReference type="PANTHER" id="PTHR43390">
    <property type="entry name" value="SIGNAL PEPTIDASE I"/>
    <property type="match status" value="1"/>
</dbReference>
<dbReference type="STRING" id="1298598.JCM21714_603"/>
<keyword evidence="7" id="KW-0812">Transmembrane</keyword>
<dbReference type="InterPro" id="IPR019758">
    <property type="entry name" value="Pept_S26A_signal_pept_1_CS"/>
</dbReference>
<dbReference type="InterPro" id="IPR019533">
    <property type="entry name" value="Peptidase_S26"/>
</dbReference>
<evidence type="ECO:0000313" key="10">
    <source>
        <dbReference type="Proteomes" id="UP000019102"/>
    </source>
</evidence>
<feature type="transmembrane region" description="Helical" evidence="7">
    <location>
        <begin position="12"/>
        <end position="35"/>
    </location>
</feature>
<keyword evidence="5 7" id="KW-0378">Hydrolase</keyword>
<dbReference type="RefSeq" id="WP_035721484.1">
    <property type="nucleotide sequence ID" value="NZ_BAVS01000001.1"/>
</dbReference>
<accession>W4VE04</accession>
<dbReference type="PROSITE" id="PS00760">
    <property type="entry name" value="SPASE_I_2"/>
    <property type="match status" value="1"/>
</dbReference>
<dbReference type="GO" id="GO:0005886">
    <property type="term" value="C:plasma membrane"/>
    <property type="evidence" value="ECO:0007669"/>
    <property type="project" value="UniProtKB-SubCell"/>
</dbReference>
<dbReference type="EMBL" id="BAVS01000001">
    <property type="protein sequence ID" value="GAE91650.1"/>
    <property type="molecule type" value="Genomic_DNA"/>
</dbReference>
<feature type="active site" evidence="6">
    <location>
        <position position="39"/>
    </location>
</feature>
<keyword evidence="10" id="KW-1185">Reference proteome</keyword>
<dbReference type="NCBIfam" id="TIGR02227">
    <property type="entry name" value="sigpep_I_bact"/>
    <property type="match status" value="1"/>
</dbReference>
<dbReference type="InterPro" id="IPR000223">
    <property type="entry name" value="Pept_S26A_signal_pept_1"/>
</dbReference>
<comment type="subcellular location">
    <subcellularLocation>
        <location evidence="2">Cell membrane</location>
        <topology evidence="2">Single-pass type II membrane protein</topology>
    </subcellularLocation>
    <subcellularLocation>
        <location evidence="7">Membrane</location>
        <topology evidence="7">Single-pass type II membrane protein</topology>
    </subcellularLocation>
</comment>
<evidence type="ECO:0000256" key="4">
    <source>
        <dbReference type="ARBA" id="ARBA00013208"/>
    </source>
</evidence>
<dbReference type="CDD" id="cd06530">
    <property type="entry name" value="S26_SPase_I"/>
    <property type="match status" value="1"/>
</dbReference>
<dbReference type="PRINTS" id="PR00727">
    <property type="entry name" value="LEADERPTASE"/>
</dbReference>
<evidence type="ECO:0000313" key="9">
    <source>
        <dbReference type="EMBL" id="GAE91650.1"/>
    </source>
</evidence>
<protein>
    <recommendedName>
        <fullName evidence="4 7">Signal peptidase I</fullName>
        <ecNumber evidence="4 7">3.4.21.89</ecNumber>
    </recommendedName>
</protein>
<evidence type="ECO:0000256" key="3">
    <source>
        <dbReference type="ARBA" id="ARBA00009370"/>
    </source>
</evidence>
<dbReference type="AlphaFoldDB" id="W4VE04"/>
<dbReference type="PROSITE" id="PS00761">
    <property type="entry name" value="SPASE_I_3"/>
    <property type="match status" value="1"/>
</dbReference>
<keyword evidence="7" id="KW-0645">Protease</keyword>
<dbReference type="InterPro" id="IPR019757">
    <property type="entry name" value="Pept_S26A_signal_pept_1_Lys-AS"/>
</dbReference>
<evidence type="ECO:0000256" key="6">
    <source>
        <dbReference type="PIRSR" id="PIRSR600223-1"/>
    </source>
</evidence>
<evidence type="ECO:0000256" key="2">
    <source>
        <dbReference type="ARBA" id="ARBA00004401"/>
    </source>
</evidence>
<dbReference type="Proteomes" id="UP000019102">
    <property type="component" value="Unassembled WGS sequence"/>
</dbReference>
<comment type="catalytic activity">
    <reaction evidence="1 7">
        <text>Cleavage of hydrophobic, N-terminal signal or leader sequences from secreted and periplasmic proteins.</text>
        <dbReference type="EC" id="3.4.21.89"/>
    </reaction>
</comment>
<feature type="active site" evidence="6">
    <location>
        <position position="80"/>
    </location>
</feature>
<reference evidence="9 10" key="1">
    <citation type="journal article" date="2014" name="Genome Announc.">
        <title>Draft Genome Sequence of the Boron-Tolerant and Moderately Halotolerant Bacterium Gracilibacillus boraciitolerans JCM 21714T.</title>
        <authorList>
            <person name="Ahmed I."/>
            <person name="Oshima K."/>
            <person name="Suda W."/>
            <person name="Kitamura K."/>
            <person name="Iida T."/>
            <person name="Ohmori Y."/>
            <person name="Fujiwara T."/>
            <person name="Hattori M."/>
            <person name="Ohkuma M."/>
        </authorList>
    </citation>
    <scope>NUCLEOTIDE SEQUENCE [LARGE SCALE GENOMIC DNA]</scope>
    <source>
        <strain evidence="9 10">JCM 21714</strain>
    </source>
</reference>
<dbReference type="OrthoDB" id="9802919at2"/>
<dbReference type="Gene3D" id="2.10.109.10">
    <property type="entry name" value="Umud Fragment, subunit A"/>
    <property type="match status" value="1"/>
</dbReference>
<feature type="domain" description="Peptidase S26" evidence="8">
    <location>
        <begin position="8"/>
        <end position="175"/>
    </location>
</feature>
<keyword evidence="7" id="KW-1133">Transmembrane helix</keyword>
<sequence length="184" mass="20855">METKKSDWMDWIKTIIITAIIVVLFRMFVAVPIVVDGPSMMPTLENKDRLIVNKISLLFSEPDRFDVVVFHATAKKDYIKRVIGLPGDSITYKDDQLYINGGEAVEEPFLDDELTNDPSRYTSNFNMKDIQGNSEVVPEGYVFVLGDNRLNSTDSRHLGYISIDQIVGIASVTYWPIKNIGFVN</sequence>
<dbReference type="GO" id="GO:0009003">
    <property type="term" value="F:signal peptidase activity"/>
    <property type="evidence" value="ECO:0007669"/>
    <property type="project" value="UniProtKB-EC"/>
</dbReference>
<comment type="caution">
    <text evidence="9">The sequence shown here is derived from an EMBL/GenBank/DDBJ whole genome shotgun (WGS) entry which is preliminary data.</text>
</comment>
<dbReference type="eggNOG" id="COG0681">
    <property type="taxonomic scope" value="Bacteria"/>
</dbReference>
<proteinExistence type="inferred from homology"/>
<dbReference type="GO" id="GO:0004252">
    <property type="term" value="F:serine-type endopeptidase activity"/>
    <property type="evidence" value="ECO:0007669"/>
    <property type="project" value="InterPro"/>
</dbReference>
<evidence type="ECO:0000259" key="8">
    <source>
        <dbReference type="Pfam" id="PF10502"/>
    </source>
</evidence>
<dbReference type="GO" id="GO:0006465">
    <property type="term" value="P:signal peptide processing"/>
    <property type="evidence" value="ECO:0007669"/>
    <property type="project" value="InterPro"/>
</dbReference>
<evidence type="ECO:0000256" key="5">
    <source>
        <dbReference type="ARBA" id="ARBA00022801"/>
    </source>
</evidence>
<dbReference type="PANTHER" id="PTHR43390:SF1">
    <property type="entry name" value="CHLOROPLAST PROCESSING PEPTIDASE"/>
    <property type="match status" value="1"/>
</dbReference>
<organism evidence="9 10">
    <name type="scientific">Gracilibacillus boraciitolerans JCM 21714</name>
    <dbReference type="NCBI Taxonomy" id="1298598"/>
    <lineage>
        <taxon>Bacteria</taxon>
        <taxon>Bacillati</taxon>
        <taxon>Bacillota</taxon>
        <taxon>Bacilli</taxon>
        <taxon>Bacillales</taxon>
        <taxon>Bacillaceae</taxon>
        <taxon>Gracilibacillus</taxon>
    </lineage>
</organism>
<dbReference type="EC" id="3.4.21.89" evidence="4 7"/>
<name>W4VE04_9BACI</name>
<comment type="similarity">
    <text evidence="3 7">Belongs to the peptidase S26 family.</text>
</comment>
<evidence type="ECO:0000256" key="7">
    <source>
        <dbReference type="RuleBase" id="RU362042"/>
    </source>
</evidence>
<dbReference type="Pfam" id="PF10502">
    <property type="entry name" value="Peptidase_S26"/>
    <property type="match status" value="1"/>
</dbReference>
<keyword evidence="7" id="KW-0472">Membrane</keyword>
<gene>
    <name evidence="9" type="ORF">JCM21714_603</name>
</gene>
<evidence type="ECO:0000256" key="1">
    <source>
        <dbReference type="ARBA" id="ARBA00000677"/>
    </source>
</evidence>
<dbReference type="InterPro" id="IPR036286">
    <property type="entry name" value="LexA/Signal_pep-like_sf"/>
</dbReference>